<evidence type="ECO:0000313" key="3">
    <source>
        <dbReference type="Proteomes" id="UP000553193"/>
    </source>
</evidence>
<feature type="region of interest" description="Disordered" evidence="1">
    <location>
        <begin position="1"/>
        <end position="38"/>
    </location>
</feature>
<reference evidence="2 3" key="1">
    <citation type="submission" date="2020-08" db="EMBL/GenBank/DDBJ databases">
        <title>Genomic Encyclopedia of Type Strains, Phase IV (KMG-IV): sequencing the most valuable type-strain genomes for metagenomic binning, comparative biology and taxonomic classification.</title>
        <authorList>
            <person name="Goeker M."/>
        </authorList>
    </citation>
    <scope>NUCLEOTIDE SEQUENCE [LARGE SCALE GENOMIC DNA]</scope>
    <source>
        <strain evidence="2 3">DSM 19979</strain>
    </source>
</reference>
<name>A0A840ADW2_9PROT</name>
<dbReference type="RefSeq" id="WP_184386340.1">
    <property type="nucleotide sequence ID" value="NZ_JACIDJ010000008.1"/>
</dbReference>
<keyword evidence="3" id="KW-1185">Reference proteome</keyword>
<proteinExistence type="predicted"/>
<feature type="compositionally biased region" description="Low complexity" evidence="1">
    <location>
        <begin position="10"/>
        <end position="33"/>
    </location>
</feature>
<comment type="caution">
    <text evidence="2">The sequence shown here is derived from an EMBL/GenBank/DDBJ whole genome shotgun (WGS) entry which is preliminary data.</text>
</comment>
<dbReference type="Proteomes" id="UP000553193">
    <property type="component" value="Unassembled WGS sequence"/>
</dbReference>
<organism evidence="2 3">
    <name type="scientific">Roseococcus suduntuyensis</name>
    <dbReference type="NCBI Taxonomy" id="455361"/>
    <lineage>
        <taxon>Bacteria</taxon>
        <taxon>Pseudomonadati</taxon>
        <taxon>Pseudomonadota</taxon>
        <taxon>Alphaproteobacteria</taxon>
        <taxon>Acetobacterales</taxon>
        <taxon>Roseomonadaceae</taxon>
        <taxon>Roseococcus</taxon>
    </lineage>
</organism>
<protein>
    <submittedName>
        <fullName evidence="2">Uncharacterized protein</fullName>
    </submittedName>
</protein>
<accession>A0A840ADW2</accession>
<dbReference type="AlphaFoldDB" id="A0A840ADW2"/>
<gene>
    <name evidence="2" type="ORF">GGQ83_003578</name>
</gene>
<dbReference type="EMBL" id="JACIDJ010000008">
    <property type="protein sequence ID" value="MBB3900108.1"/>
    <property type="molecule type" value="Genomic_DNA"/>
</dbReference>
<evidence type="ECO:0000256" key="1">
    <source>
        <dbReference type="SAM" id="MobiDB-lite"/>
    </source>
</evidence>
<evidence type="ECO:0000313" key="2">
    <source>
        <dbReference type="EMBL" id="MBB3900108.1"/>
    </source>
</evidence>
<sequence length="239" mass="25673">MQLFKKQPTAAPAPAINDAPAAPHAAPSTAAKLAEAREAAAEAEAARAAAEDALQADILDLEPQSFAERRAEVVRLRQAAEDTAARVAILEKAKAEGDKQERVDRVRAYAAELEAMTAEGVAAEAAYLMAARDAWQAAQTLRRVQKRAWQIGSDLHDLWDNEMAATIGQYPRLGAELAEVTLLRLPAAGPQGVMLADADGAEDDAGFINRHVAATGRRALHDGINAGMDIARRVDRWRR</sequence>